<evidence type="ECO:0000313" key="1">
    <source>
        <dbReference type="EMBL" id="GGM38149.1"/>
    </source>
</evidence>
<dbReference type="EMBL" id="BMMK01000002">
    <property type="protein sequence ID" value="GGM38149.1"/>
    <property type="molecule type" value="Genomic_DNA"/>
</dbReference>
<dbReference type="NCBIfam" id="TIGR03085">
    <property type="entry name" value="TIGR03085 family metal-binding protein"/>
    <property type="match status" value="1"/>
</dbReference>
<organism evidence="1 2">
    <name type="scientific">Longimycelium tulufanense</name>
    <dbReference type="NCBI Taxonomy" id="907463"/>
    <lineage>
        <taxon>Bacteria</taxon>
        <taxon>Bacillati</taxon>
        <taxon>Actinomycetota</taxon>
        <taxon>Actinomycetes</taxon>
        <taxon>Pseudonocardiales</taxon>
        <taxon>Pseudonocardiaceae</taxon>
        <taxon>Longimycelium</taxon>
    </lineage>
</organism>
<sequence length="208" mass="23615">MSVARTERRQLADLFDEVGPDAPTLCTPWHTRDLAVHLLVRERRPDAVSGYFVNAFAGYTHLVERRYQRWPWPKLVDTIRNGPPRWSVFGLEAADRAGNAAEFFVHHEDVRRAQEGWRPRPADPDRDGELWSVLTRFARVLLRKVPVGVVLRRPDGAEITGRRGPDTVTLVGQPGELLLYAYGREAAEVDFEGDQVSIARVRAARRGI</sequence>
<evidence type="ECO:0000313" key="2">
    <source>
        <dbReference type="Proteomes" id="UP000637578"/>
    </source>
</evidence>
<dbReference type="InterPro" id="IPR017519">
    <property type="entry name" value="CHP03085"/>
</dbReference>
<dbReference type="SUPFAM" id="SSF109854">
    <property type="entry name" value="DinB/YfiT-like putative metalloenzymes"/>
    <property type="match status" value="1"/>
</dbReference>
<dbReference type="InterPro" id="IPR017517">
    <property type="entry name" value="Maleyloyr_isom"/>
</dbReference>
<proteinExistence type="predicted"/>
<name>A0A8J3C678_9PSEU</name>
<dbReference type="NCBIfam" id="TIGR03083">
    <property type="entry name" value="maleylpyruvate isomerase family mycothiol-dependent enzyme"/>
    <property type="match status" value="1"/>
</dbReference>
<reference evidence="1" key="1">
    <citation type="journal article" date="2014" name="Int. J. Syst. Evol. Microbiol.">
        <title>Complete genome sequence of Corynebacterium casei LMG S-19264T (=DSM 44701T), isolated from a smear-ripened cheese.</title>
        <authorList>
            <consortium name="US DOE Joint Genome Institute (JGI-PGF)"/>
            <person name="Walter F."/>
            <person name="Albersmeier A."/>
            <person name="Kalinowski J."/>
            <person name="Ruckert C."/>
        </authorList>
    </citation>
    <scope>NUCLEOTIDE SEQUENCE</scope>
    <source>
        <strain evidence="1">CGMCC 4.5737</strain>
    </source>
</reference>
<keyword evidence="2" id="KW-1185">Reference proteome</keyword>
<comment type="caution">
    <text evidence="1">The sequence shown here is derived from an EMBL/GenBank/DDBJ whole genome shotgun (WGS) entry which is preliminary data.</text>
</comment>
<dbReference type="RefSeq" id="WP_189053677.1">
    <property type="nucleotide sequence ID" value="NZ_BMMK01000002.1"/>
</dbReference>
<gene>
    <name evidence="1" type="ORF">GCM10012275_06500</name>
</gene>
<accession>A0A8J3C678</accession>
<dbReference type="Proteomes" id="UP000637578">
    <property type="component" value="Unassembled WGS sequence"/>
</dbReference>
<dbReference type="AlphaFoldDB" id="A0A8J3C678"/>
<dbReference type="InterPro" id="IPR034660">
    <property type="entry name" value="DinB/YfiT-like"/>
</dbReference>
<reference evidence="1" key="2">
    <citation type="submission" date="2020-09" db="EMBL/GenBank/DDBJ databases">
        <authorList>
            <person name="Sun Q."/>
            <person name="Zhou Y."/>
        </authorList>
    </citation>
    <scope>NUCLEOTIDE SEQUENCE</scope>
    <source>
        <strain evidence="1">CGMCC 4.5737</strain>
    </source>
</reference>
<protein>
    <submittedName>
        <fullName evidence="1">TIGR03085 family protein</fullName>
    </submittedName>
</protein>